<comment type="similarity">
    <text evidence="1 2">Belongs to the small heat shock protein (HSP20) family.</text>
</comment>
<dbReference type="InterPro" id="IPR008978">
    <property type="entry name" value="HSP20-like_chaperone"/>
</dbReference>
<dbReference type="Proteomes" id="UP001202117">
    <property type="component" value="Unassembled WGS sequence"/>
</dbReference>
<feature type="region of interest" description="Disordered" evidence="3">
    <location>
        <begin position="1"/>
        <end position="23"/>
    </location>
</feature>
<evidence type="ECO:0000259" key="5">
    <source>
        <dbReference type="PROSITE" id="PS51203"/>
    </source>
</evidence>
<evidence type="ECO:0000313" key="6">
    <source>
        <dbReference type="EMBL" id="MCH4565360.1"/>
    </source>
</evidence>
<evidence type="ECO:0000256" key="3">
    <source>
        <dbReference type="SAM" id="MobiDB-lite"/>
    </source>
</evidence>
<dbReference type="Gene3D" id="2.60.40.790">
    <property type="match status" value="1"/>
</dbReference>
<dbReference type="InterPro" id="IPR031107">
    <property type="entry name" value="Small_HSP"/>
</dbReference>
<evidence type="ECO:0000313" key="7">
    <source>
        <dbReference type="Proteomes" id="UP001202117"/>
    </source>
</evidence>
<evidence type="ECO:0000259" key="4">
    <source>
        <dbReference type="PROSITE" id="PS01031"/>
    </source>
</evidence>
<dbReference type="InterPro" id="IPR002068">
    <property type="entry name" value="A-crystallin/Hsp20_dom"/>
</dbReference>
<feature type="domain" description="SHSP" evidence="4">
    <location>
        <begin position="18"/>
        <end position="129"/>
    </location>
</feature>
<dbReference type="EMBL" id="JAKVPY010000037">
    <property type="protein sequence ID" value="MCH4565360.1"/>
    <property type="molecule type" value="Genomic_DNA"/>
</dbReference>
<keyword evidence="7" id="KW-1185">Reference proteome</keyword>
<comment type="caution">
    <text evidence="6">The sequence shown here is derived from an EMBL/GenBank/DDBJ whole genome shotgun (WGS) entry which is preliminary data.</text>
</comment>
<reference evidence="6 7" key="1">
    <citation type="submission" date="2022-02" db="EMBL/GenBank/DDBJ databases">
        <title>Halomonas fukangensis sp. nov., a halophilic bacterium isolated from a bulk soil of Kalidium foliatum at Fukang.</title>
        <authorList>
            <person name="Huang Y."/>
        </authorList>
    </citation>
    <scope>NUCLEOTIDE SEQUENCE [LARGE SCALE GENOMIC DNA]</scope>
    <source>
        <strain evidence="6 7">EGI 63088</strain>
    </source>
</reference>
<name>A0ABS9RZS8_9GAMM</name>
<gene>
    <name evidence="6" type="ORF">MKP05_19865</name>
</gene>
<sequence>MSDIAKREEARDLDTRERREPAMLPPVDIYEEDNALHLLADLPGVKRESLSIEVDNNVLSLEGEIQVDMPEGISATYAEVRAQRFARRFTLSHEIDGEAIEARVEDGVLHLVLPKKDSHRTRRIEVQAA</sequence>
<protein>
    <submittedName>
        <fullName evidence="6">Hsp20/alpha crystallin family protein</fullName>
    </submittedName>
</protein>
<proteinExistence type="inferred from homology"/>
<dbReference type="RefSeq" id="WP_240569913.1">
    <property type="nucleotide sequence ID" value="NZ_JAKVPY010000037.1"/>
</dbReference>
<organism evidence="6 7">
    <name type="scientific">Halomonas flagellata</name>
    <dbReference type="NCBI Taxonomy" id="2920385"/>
    <lineage>
        <taxon>Bacteria</taxon>
        <taxon>Pseudomonadati</taxon>
        <taxon>Pseudomonadota</taxon>
        <taxon>Gammaproteobacteria</taxon>
        <taxon>Oceanospirillales</taxon>
        <taxon>Halomonadaceae</taxon>
        <taxon>Halomonas</taxon>
    </lineage>
</organism>
<dbReference type="PANTHER" id="PTHR11527">
    <property type="entry name" value="HEAT-SHOCK PROTEIN 20 FAMILY MEMBER"/>
    <property type="match status" value="1"/>
</dbReference>
<dbReference type="PROSITE" id="PS01031">
    <property type="entry name" value="SHSP"/>
    <property type="match status" value="1"/>
</dbReference>
<dbReference type="CDD" id="cd06464">
    <property type="entry name" value="ACD_sHsps-like"/>
    <property type="match status" value="1"/>
</dbReference>
<dbReference type="InterPro" id="IPR007052">
    <property type="entry name" value="CS_dom"/>
</dbReference>
<dbReference type="PROSITE" id="PS51203">
    <property type="entry name" value="CS"/>
    <property type="match status" value="1"/>
</dbReference>
<evidence type="ECO:0000256" key="2">
    <source>
        <dbReference type="RuleBase" id="RU003616"/>
    </source>
</evidence>
<evidence type="ECO:0000256" key="1">
    <source>
        <dbReference type="PROSITE-ProRule" id="PRU00285"/>
    </source>
</evidence>
<feature type="compositionally biased region" description="Basic and acidic residues" evidence="3">
    <location>
        <begin position="1"/>
        <end position="21"/>
    </location>
</feature>
<accession>A0ABS9RZS8</accession>
<dbReference type="Pfam" id="PF00011">
    <property type="entry name" value="HSP20"/>
    <property type="match status" value="1"/>
</dbReference>
<feature type="domain" description="CS" evidence="5">
    <location>
        <begin position="22"/>
        <end position="124"/>
    </location>
</feature>
<dbReference type="SUPFAM" id="SSF49764">
    <property type="entry name" value="HSP20-like chaperones"/>
    <property type="match status" value="1"/>
</dbReference>